<comment type="subcellular location">
    <subcellularLocation>
        <location evidence="1">Cell membrane</location>
        <topology evidence="1">Multi-pass membrane protein</topology>
    </subcellularLocation>
</comment>
<keyword evidence="3" id="KW-0297">G-protein coupled receptor</keyword>
<dbReference type="Gene3D" id="1.20.1070.10">
    <property type="entry name" value="Rhodopsin 7-helix transmembrane proteins"/>
    <property type="match status" value="1"/>
</dbReference>
<accession>A0A4U5M2D6</accession>
<evidence type="ECO:0000256" key="4">
    <source>
        <dbReference type="ARBA" id="ARBA00023170"/>
    </source>
</evidence>
<feature type="transmembrane region" description="Helical" evidence="6">
    <location>
        <begin position="48"/>
        <end position="76"/>
    </location>
</feature>
<dbReference type="SUPFAM" id="SSF81321">
    <property type="entry name" value="Family A G protein-coupled receptor-like"/>
    <property type="match status" value="1"/>
</dbReference>
<evidence type="ECO:0000256" key="6">
    <source>
        <dbReference type="SAM" id="Phobius"/>
    </source>
</evidence>
<keyword evidence="9" id="KW-1185">Reference proteome</keyword>
<evidence type="ECO:0008006" key="10">
    <source>
        <dbReference type="Google" id="ProtNLM"/>
    </source>
</evidence>
<dbReference type="PANTHER" id="PTHR24229">
    <property type="entry name" value="NEUROPEPTIDES RECEPTOR"/>
    <property type="match status" value="1"/>
</dbReference>
<feature type="signal peptide" evidence="7">
    <location>
        <begin position="1"/>
        <end position="24"/>
    </location>
</feature>
<dbReference type="EMBL" id="AZBU02000010">
    <property type="protein sequence ID" value="TKR62822.1"/>
    <property type="molecule type" value="Genomic_DNA"/>
</dbReference>
<dbReference type="GO" id="GO:0005886">
    <property type="term" value="C:plasma membrane"/>
    <property type="evidence" value="ECO:0007669"/>
    <property type="project" value="UniProtKB-SubCell"/>
</dbReference>
<evidence type="ECO:0000256" key="3">
    <source>
        <dbReference type="ARBA" id="ARBA00023040"/>
    </source>
</evidence>
<keyword evidence="7" id="KW-0732">Signal</keyword>
<evidence type="ECO:0000256" key="7">
    <source>
        <dbReference type="SAM" id="SignalP"/>
    </source>
</evidence>
<keyword evidence="5" id="KW-0807">Transducer</keyword>
<dbReference type="GO" id="GO:0042277">
    <property type="term" value="F:peptide binding"/>
    <property type="evidence" value="ECO:0007669"/>
    <property type="project" value="TreeGrafter"/>
</dbReference>
<evidence type="ECO:0000313" key="9">
    <source>
        <dbReference type="Proteomes" id="UP000298663"/>
    </source>
</evidence>
<organism evidence="8 9">
    <name type="scientific">Steinernema carpocapsae</name>
    <name type="common">Entomopathogenic nematode</name>
    <dbReference type="NCBI Taxonomy" id="34508"/>
    <lineage>
        <taxon>Eukaryota</taxon>
        <taxon>Metazoa</taxon>
        <taxon>Ecdysozoa</taxon>
        <taxon>Nematoda</taxon>
        <taxon>Chromadorea</taxon>
        <taxon>Rhabditida</taxon>
        <taxon>Tylenchina</taxon>
        <taxon>Panagrolaimomorpha</taxon>
        <taxon>Strongyloidoidea</taxon>
        <taxon>Steinernematidae</taxon>
        <taxon>Steinernema</taxon>
    </lineage>
</organism>
<keyword evidence="6" id="KW-0812">Transmembrane</keyword>
<keyword evidence="2" id="KW-1003">Cell membrane</keyword>
<dbReference type="GO" id="GO:0004930">
    <property type="term" value="F:G protein-coupled receptor activity"/>
    <property type="evidence" value="ECO:0007669"/>
    <property type="project" value="UniProtKB-KW"/>
</dbReference>
<feature type="transmembrane region" description="Helical" evidence="6">
    <location>
        <begin position="156"/>
        <end position="177"/>
    </location>
</feature>
<dbReference type="PANTHER" id="PTHR24229:SF96">
    <property type="entry name" value="G-PROTEIN COUPLED RECEPTORS FAMILY 1 PROFILE DOMAIN-CONTAINING PROTEIN"/>
    <property type="match status" value="1"/>
</dbReference>
<gene>
    <name evidence="8" type="ORF">L596_026735</name>
</gene>
<protein>
    <recommendedName>
        <fullName evidence="10">G-protein coupled receptors family 1 profile domain-containing protein</fullName>
    </recommendedName>
</protein>
<dbReference type="Proteomes" id="UP000298663">
    <property type="component" value="Unassembled WGS sequence"/>
</dbReference>
<proteinExistence type="predicted"/>
<reference evidence="8 9" key="1">
    <citation type="journal article" date="2015" name="Genome Biol.">
        <title>Comparative genomics of Steinernema reveals deeply conserved gene regulatory networks.</title>
        <authorList>
            <person name="Dillman A.R."/>
            <person name="Macchietto M."/>
            <person name="Porter C.F."/>
            <person name="Rogers A."/>
            <person name="Williams B."/>
            <person name="Antoshechkin I."/>
            <person name="Lee M.M."/>
            <person name="Goodwin Z."/>
            <person name="Lu X."/>
            <person name="Lewis E.E."/>
            <person name="Goodrich-Blair H."/>
            <person name="Stock S.P."/>
            <person name="Adams B.J."/>
            <person name="Sternberg P.W."/>
            <person name="Mortazavi A."/>
        </authorList>
    </citation>
    <scope>NUCLEOTIDE SEQUENCE [LARGE SCALE GENOMIC DNA]</scope>
    <source>
        <strain evidence="8 9">ALL</strain>
    </source>
</reference>
<dbReference type="AlphaFoldDB" id="A0A4U5M2D6"/>
<evidence type="ECO:0000256" key="5">
    <source>
        <dbReference type="ARBA" id="ARBA00023224"/>
    </source>
</evidence>
<sequence length="255" mass="29312">MFTVAFSSILYGFWCLLFAGLENAGDGDDTSFCGLSEKVTFLDYQMPVNLHVFFTAFDTLLCNVVPALIVLVVNIASIVRYRKCMRIYADGNYRVRFHTQNTLSTPAPTDRTRLEDTLNAKSTNKLLPGQQSVTNQSTQSSLPGTSKRIRSSDLQLTRSLLIVTSTFVLLNVPNYFLRCCQEVFDIRNQYFTFALFVSFLLYYLHHAVLFYMYIFWSPQMKKQLLPTAMKLLECYCFKTIPEFGHSNHSVQLNKR</sequence>
<name>A0A4U5M2D6_STECR</name>
<evidence type="ECO:0000256" key="2">
    <source>
        <dbReference type="ARBA" id="ARBA00022475"/>
    </source>
</evidence>
<keyword evidence="4" id="KW-0675">Receptor</keyword>
<feature type="chain" id="PRO_5020961861" description="G-protein coupled receptors family 1 profile domain-containing protein" evidence="7">
    <location>
        <begin position="25"/>
        <end position="255"/>
    </location>
</feature>
<feature type="transmembrane region" description="Helical" evidence="6">
    <location>
        <begin position="189"/>
        <end position="216"/>
    </location>
</feature>
<comment type="caution">
    <text evidence="8">The sequence shown here is derived from an EMBL/GenBank/DDBJ whole genome shotgun (WGS) entry which is preliminary data.</text>
</comment>
<keyword evidence="6" id="KW-1133">Transmembrane helix</keyword>
<dbReference type="GO" id="GO:0043005">
    <property type="term" value="C:neuron projection"/>
    <property type="evidence" value="ECO:0007669"/>
    <property type="project" value="TreeGrafter"/>
</dbReference>
<reference evidence="8 9" key="2">
    <citation type="journal article" date="2019" name="G3 (Bethesda)">
        <title>Hybrid Assembly of the Genome of the Entomopathogenic Nematode Steinernema carpocapsae Identifies the X-Chromosome.</title>
        <authorList>
            <person name="Serra L."/>
            <person name="Macchietto M."/>
            <person name="Macias-Munoz A."/>
            <person name="McGill C.J."/>
            <person name="Rodriguez I.M."/>
            <person name="Rodriguez B."/>
            <person name="Murad R."/>
            <person name="Mortazavi A."/>
        </authorList>
    </citation>
    <scope>NUCLEOTIDE SEQUENCE [LARGE SCALE GENOMIC DNA]</scope>
    <source>
        <strain evidence="8 9">ALL</strain>
    </source>
</reference>
<evidence type="ECO:0000256" key="1">
    <source>
        <dbReference type="ARBA" id="ARBA00004651"/>
    </source>
</evidence>
<keyword evidence="6" id="KW-0472">Membrane</keyword>
<dbReference type="CDD" id="cd00637">
    <property type="entry name" value="7tm_classA_rhodopsin-like"/>
    <property type="match status" value="1"/>
</dbReference>
<evidence type="ECO:0000313" key="8">
    <source>
        <dbReference type="EMBL" id="TKR62822.1"/>
    </source>
</evidence>